<name>A0A7S4E3N1_9STRA</name>
<dbReference type="InterPro" id="IPR058533">
    <property type="entry name" value="Cation_efflux_TM"/>
</dbReference>
<dbReference type="InterPro" id="IPR027470">
    <property type="entry name" value="Cation_efflux_CTD"/>
</dbReference>
<dbReference type="Gene3D" id="1.20.1510.10">
    <property type="entry name" value="Cation efflux protein transmembrane domain"/>
    <property type="match status" value="1"/>
</dbReference>
<evidence type="ECO:0008006" key="11">
    <source>
        <dbReference type="Google" id="ProtNLM"/>
    </source>
</evidence>
<evidence type="ECO:0000256" key="4">
    <source>
        <dbReference type="ARBA" id="ARBA00022989"/>
    </source>
</evidence>
<evidence type="ECO:0000259" key="7">
    <source>
        <dbReference type="Pfam" id="PF16916"/>
    </source>
</evidence>
<dbReference type="Pfam" id="PF01545">
    <property type="entry name" value="Cation_efflux"/>
    <property type="match status" value="1"/>
</dbReference>
<feature type="domain" description="Cation efflux protein transmembrane" evidence="6">
    <location>
        <begin position="49"/>
        <end position="244"/>
    </location>
</feature>
<dbReference type="SUPFAM" id="SSF160240">
    <property type="entry name" value="Cation efflux protein cytoplasmic domain-like"/>
    <property type="match status" value="2"/>
</dbReference>
<protein>
    <recommendedName>
        <fullName evidence="11">Cation efflux protein cytoplasmic domain-containing protein</fullName>
    </recommendedName>
</protein>
<keyword evidence="3" id="KW-0812">Transmembrane</keyword>
<dbReference type="NCBIfam" id="TIGR01297">
    <property type="entry name" value="CDF"/>
    <property type="match status" value="1"/>
</dbReference>
<dbReference type="Pfam" id="PF16916">
    <property type="entry name" value="ZT_dimer"/>
    <property type="match status" value="1"/>
</dbReference>
<evidence type="ECO:0000259" key="6">
    <source>
        <dbReference type="Pfam" id="PF01545"/>
    </source>
</evidence>
<evidence type="ECO:0000256" key="2">
    <source>
        <dbReference type="ARBA" id="ARBA00022448"/>
    </source>
</evidence>
<reference evidence="8" key="1">
    <citation type="submission" date="2021-01" db="EMBL/GenBank/DDBJ databases">
        <authorList>
            <person name="Corre E."/>
            <person name="Pelletier E."/>
            <person name="Niang G."/>
            <person name="Scheremetjew M."/>
            <person name="Finn R."/>
            <person name="Kale V."/>
            <person name="Holt S."/>
            <person name="Cochrane G."/>
            <person name="Meng A."/>
            <person name="Brown T."/>
            <person name="Cohen L."/>
        </authorList>
    </citation>
    <scope>NUCLEOTIDE SEQUENCE</scope>
    <source>
        <strain evidence="8">CCMP1756</strain>
    </source>
</reference>
<reference evidence="9" key="2">
    <citation type="submission" date="2021-11" db="EMBL/GenBank/DDBJ databases">
        <authorList>
            <consortium name="Genoscope - CEA"/>
            <person name="William W."/>
        </authorList>
    </citation>
    <scope>NUCLEOTIDE SEQUENCE</scope>
</reference>
<proteinExistence type="predicted"/>
<feature type="domain" description="Cation efflux protein cytoplasmic" evidence="7">
    <location>
        <begin position="344"/>
        <end position="416"/>
    </location>
</feature>
<gene>
    <name evidence="8" type="ORF">PCAL00307_LOCUS3945</name>
    <name evidence="9" type="ORF">PECAL_2P31820</name>
</gene>
<evidence type="ECO:0000256" key="1">
    <source>
        <dbReference type="ARBA" id="ARBA00004141"/>
    </source>
</evidence>
<dbReference type="SUPFAM" id="SSF161111">
    <property type="entry name" value="Cation efflux protein transmembrane domain-like"/>
    <property type="match status" value="1"/>
</dbReference>
<evidence type="ECO:0000256" key="3">
    <source>
        <dbReference type="ARBA" id="ARBA00022692"/>
    </source>
</evidence>
<keyword evidence="2" id="KW-0813">Transport</keyword>
<evidence type="ECO:0000313" key="10">
    <source>
        <dbReference type="Proteomes" id="UP000789595"/>
    </source>
</evidence>
<dbReference type="EMBL" id="CAKKNE010000002">
    <property type="protein sequence ID" value="CAH0370032.1"/>
    <property type="molecule type" value="Genomic_DNA"/>
</dbReference>
<dbReference type="GO" id="GO:0008324">
    <property type="term" value="F:monoatomic cation transmembrane transporter activity"/>
    <property type="evidence" value="ECO:0007669"/>
    <property type="project" value="InterPro"/>
</dbReference>
<dbReference type="InterPro" id="IPR036837">
    <property type="entry name" value="Cation_efflux_CTD_sf"/>
</dbReference>
<organism evidence="8">
    <name type="scientific">Pelagomonas calceolata</name>
    <dbReference type="NCBI Taxonomy" id="35677"/>
    <lineage>
        <taxon>Eukaryota</taxon>
        <taxon>Sar</taxon>
        <taxon>Stramenopiles</taxon>
        <taxon>Ochrophyta</taxon>
        <taxon>Pelagophyceae</taxon>
        <taxon>Pelagomonadales</taxon>
        <taxon>Pelagomonadaceae</taxon>
        <taxon>Pelagomonas</taxon>
    </lineage>
</organism>
<dbReference type="GO" id="GO:0016020">
    <property type="term" value="C:membrane"/>
    <property type="evidence" value="ECO:0007669"/>
    <property type="project" value="UniProtKB-SubCell"/>
</dbReference>
<dbReference type="InterPro" id="IPR002524">
    <property type="entry name" value="Cation_efflux"/>
</dbReference>
<dbReference type="InterPro" id="IPR027469">
    <property type="entry name" value="Cation_efflux_TMD_sf"/>
</dbReference>
<dbReference type="EMBL" id="HBIW01004848">
    <property type="protein sequence ID" value="CAE0688511.1"/>
    <property type="molecule type" value="Transcribed_RNA"/>
</dbReference>
<dbReference type="InterPro" id="IPR050291">
    <property type="entry name" value="CDF_Transporter"/>
</dbReference>
<dbReference type="PANTHER" id="PTHR43840">
    <property type="entry name" value="MITOCHONDRIAL METAL TRANSPORTER 1-RELATED"/>
    <property type="match status" value="1"/>
</dbReference>
<accession>A0A7S4E3N1</accession>
<dbReference type="OrthoDB" id="435980at2759"/>
<keyword evidence="5" id="KW-0472">Membrane</keyword>
<dbReference type="Gene3D" id="3.30.70.1350">
    <property type="entry name" value="Cation efflux protein, cytoplasmic domain"/>
    <property type="match status" value="2"/>
</dbReference>
<keyword evidence="4" id="KW-1133">Transmembrane helix</keyword>
<sequence length="441" mass="45608">MRRVSPHCMMRSATALRLLRPAARGALRSAGARSHAMLSTEAVQRISAVGILADVGFGCTKLGVGTACASPALVADGAHSLADVLVGAVSYGAYAAARAPPDEEHPYGHGKFEAGGSLVVGGALVATGAAAAANAATMATAAPDVMTLPAMTACAGVAALSIAGKEWLYRATLRAGERGRSDAIVANAHHHRSDAYASIAALGGIVGTYVLGVPWLDPLAAAGVAAVVAHQGVHICRDAVDQLLDASFDPARVEQLRDAVSETLGPEYVVERLRARKAGPGIVADLVLSVPAGLSASAAHQVGEHGAVALRRAASEAGVAVADVQVHLDPSDRQERDTCLAALPSTLEKRVTSRALRHPRVRGVAHCVVRYDNTKVLAKVDVILPDAMTLRAAHGVAGALRRSILRGVPELHEVDVDCELDERRARTSRRGVGRGRHTSCM</sequence>
<evidence type="ECO:0000313" key="9">
    <source>
        <dbReference type="EMBL" id="CAH0370032.1"/>
    </source>
</evidence>
<dbReference type="AlphaFoldDB" id="A0A7S4E3N1"/>
<dbReference type="Proteomes" id="UP000789595">
    <property type="component" value="Unassembled WGS sequence"/>
</dbReference>
<dbReference type="PANTHER" id="PTHR43840:SF15">
    <property type="entry name" value="MITOCHONDRIAL METAL TRANSPORTER 1-RELATED"/>
    <property type="match status" value="1"/>
</dbReference>
<evidence type="ECO:0000313" key="8">
    <source>
        <dbReference type="EMBL" id="CAE0688511.1"/>
    </source>
</evidence>
<evidence type="ECO:0000256" key="5">
    <source>
        <dbReference type="ARBA" id="ARBA00023136"/>
    </source>
</evidence>
<keyword evidence="10" id="KW-1185">Reference proteome</keyword>
<comment type="subcellular location">
    <subcellularLocation>
        <location evidence="1">Membrane</location>
        <topology evidence="1">Multi-pass membrane protein</topology>
    </subcellularLocation>
</comment>